<dbReference type="GO" id="GO:0005793">
    <property type="term" value="C:endoplasmic reticulum-Golgi intermediate compartment"/>
    <property type="evidence" value="ECO:0007669"/>
    <property type="project" value="TreeGrafter"/>
</dbReference>
<evidence type="ECO:0000256" key="9">
    <source>
        <dbReference type="SAM" id="Phobius"/>
    </source>
</evidence>
<dbReference type="GO" id="GO:0005789">
    <property type="term" value="C:endoplasmic reticulum membrane"/>
    <property type="evidence" value="ECO:0007669"/>
    <property type="project" value="UniProtKB-SubCell"/>
</dbReference>
<evidence type="ECO:0000256" key="6">
    <source>
        <dbReference type="ARBA" id="ARBA00022927"/>
    </source>
</evidence>
<gene>
    <name evidence="10" type="ORF">I313_01287</name>
</gene>
<organism evidence="10 11">
    <name type="scientific">Cryptococcus deuterogattii Ram5</name>
    <dbReference type="NCBI Taxonomy" id="1296110"/>
    <lineage>
        <taxon>Eukaryota</taxon>
        <taxon>Fungi</taxon>
        <taxon>Dikarya</taxon>
        <taxon>Basidiomycota</taxon>
        <taxon>Agaricomycotina</taxon>
        <taxon>Tremellomycetes</taxon>
        <taxon>Tremellales</taxon>
        <taxon>Cryptococcaceae</taxon>
        <taxon>Cryptococcus</taxon>
        <taxon>Cryptococcus gattii species complex</taxon>
    </lineage>
</organism>
<keyword evidence="4 9" id="KW-0812">Transmembrane</keyword>
<feature type="transmembrane region" description="Helical" evidence="9">
    <location>
        <begin position="137"/>
        <end position="156"/>
    </location>
</feature>
<comment type="similarity">
    <text evidence="2">Belongs to the SURF4 family.</text>
</comment>
<dbReference type="GO" id="GO:0007030">
    <property type="term" value="P:Golgi organization"/>
    <property type="evidence" value="ECO:0007669"/>
    <property type="project" value="TreeGrafter"/>
</dbReference>
<evidence type="ECO:0000256" key="7">
    <source>
        <dbReference type="ARBA" id="ARBA00022989"/>
    </source>
</evidence>
<dbReference type="EMBL" id="KN847897">
    <property type="protein sequence ID" value="KIR43078.1"/>
    <property type="molecule type" value="Genomic_DNA"/>
</dbReference>
<evidence type="ECO:0000256" key="5">
    <source>
        <dbReference type="ARBA" id="ARBA00022824"/>
    </source>
</evidence>
<keyword evidence="8 9" id="KW-0472">Membrane</keyword>
<dbReference type="InterPro" id="IPR002995">
    <property type="entry name" value="Surf4"/>
</dbReference>
<dbReference type="OrthoDB" id="7859621at2759"/>
<dbReference type="PANTHER" id="PTHR23427:SF1">
    <property type="entry name" value="SURFEIT LOCUS PROTEIN 4"/>
    <property type="match status" value="1"/>
</dbReference>
<dbReference type="PROSITE" id="PS01339">
    <property type="entry name" value="SURF4"/>
    <property type="match status" value="1"/>
</dbReference>
<dbReference type="Proteomes" id="UP000053392">
    <property type="component" value="Unassembled WGS sequence"/>
</dbReference>
<feature type="transmembrane region" description="Helical" evidence="9">
    <location>
        <begin position="289"/>
        <end position="306"/>
    </location>
</feature>
<dbReference type="InterPro" id="IPR045214">
    <property type="entry name" value="Surf1/Surf4"/>
</dbReference>
<sequence length="335" mass="37611">MSQRIHLNPNVPRQSPMMGGIGGGYAPDPISRPAETQRFSDNEMLANIQKWSSKVEDAIETYTQPIRPYVPALARFLIVVTFLEDALRILTQWGDQLWYLQKHRHFPWGISHLFLLINVLAMLAGSFGVISKRYPEYSVFCLLGVVASQGLGYGLLFDLSFFLRNLSVVGGLLMVLSDSLQKNKKLFAGLPSLSETDRRKYFQLAGRILLVFLFIGFVFQGNWSLARVIVSIVGLGACVMVAVGFKAKWSASFLVALLSIFNVFINNWWSVHSAHPQRDFLKYDFFQTLSIVGGLLLLVNIGPGGFSMDEKKKASNQTNNREYAANTGFDFCQVY</sequence>
<evidence type="ECO:0000256" key="4">
    <source>
        <dbReference type="ARBA" id="ARBA00022692"/>
    </source>
</evidence>
<proteinExistence type="inferred from homology"/>
<evidence type="ECO:0008006" key="12">
    <source>
        <dbReference type="Google" id="ProtNLM"/>
    </source>
</evidence>
<keyword evidence="3" id="KW-0813">Transport</keyword>
<feature type="transmembrane region" description="Helical" evidence="9">
    <location>
        <begin position="201"/>
        <end position="219"/>
    </location>
</feature>
<evidence type="ECO:0000313" key="10">
    <source>
        <dbReference type="EMBL" id="KIR43078.1"/>
    </source>
</evidence>
<comment type="subcellular location">
    <subcellularLocation>
        <location evidence="1">Endoplasmic reticulum membrane</location>
        <topology evidence="1">Multi-pass membrane protein</topology>
    </subcellularLocation>
</comment>
<dbReference type="AlphaFoldDB" id="A0A0D0U4K3"/>
<evidence type="ECO:0000313" key="11">
    <source>
        <dbReference type="Proteomes" id="UP000053392"/>
    </source>
</evidence>
<feature type="transmembrane region" description="Helical" evidence="9">
    <location>
        <begin position="252"/>
        <end position="269"/>
    </location>
</feature>
<feature type="transmembrane region" description="Helical" evidence="9">
    <location>
        <begin position="225"/>
        <end position="245"/>
    </location>
</feature>
<evidence type="ECO:0000256" key="2">
    <source>
        <dbReference type="ARBA" id="ARBA00006945"/>
    </source>
</evidence>
<protein>
    <recommendedName>
        <fullName evidence="12">Surfeit locus protein 4</fullName>
    </recommendedName>
</protein>
<feature type="transmembrane region" description="Helical" evidence="9">
    <location>
        <begin position="110"/>
        <end position="130"/>
    </location>
</feature>
<evidence type="ECO:0000256" key="1">
    <source>
        <dbReference type="ARBA" id="ARBA00004477"/>
    </source>
</evidence>
<keyword evidence="5" id="KW-0256">Endoplasmic reticulum</keyword>
<name>A0A0D0U4K3_9TREE</name>
<dbReference type="Pfam" id="PF02077">
    <property type="entry name" value="SURF4"/>
    <property type="match status" value="1"/>
</dbReference>
<dbReference type="HOGENOM" id="CLU_056195_0_0_1"/>
<reference evidence="10 11" key="1">
    <citation type="submission" date="2015-01" db="EMBL/GenBank/DDBJ databases">
        <title>The Genome Sequence of Cryptococcus gattii Ram5.</title>
        <authorList>
            <consortium name="The Broad Institute Genomics Platform"/>
            <person name="Cuomo C."/>
            <person name="Litvintseva A."/>
            <person name="Chen Y."/>
            <person name="Heitman J."/>
            <person name="Sun S."/>
            <person name="Springer D."/>
            <person name="Dromer F."/>
            <person name="Young S."/>
            <person name="Zeng Q."/>
            <person name="Gargeya S."/>
            <person name="Abouelleil A."/>
            <person name="Alvarado L."/>
            <person name="Chapman S.B."/>
            <person name="Gainer-Dewar J."/>
            <person name="Goldberg J."/>
            <person name="Griggs A."/>
            <person name="Gujja S."/>
            <person name="Hansen M."/>
            <person name="Howarth C."/>
            <person name="Imamovic A."/>
            <person name="Larimer J."/>
            <person name="Murphy C."/>
            <person name="Naylor J."/>
            <person name="Pearson M."/>
            <person name="Priest M."/>
            <person name="Roberts A."/>
            <person name="Saif S."/>
            <person name="Shea T."/>
            <person name="Sykes S."/>
            <person name="Wortman J."/>
            <person name="Nusbaum C."/>
            <person name="Birren B."/>
        </authorList>
    </citation>
    <scope>NUCLEOTIDE SEQUENCE [LARGE SCALE GENOMIC DNA]</scope>
    <source>
        <strain evidence="10 11">Ram5</strain>
    </source>
</reference>
<accession>A0A0D0U4K3</accession>
<keyword evidence="7 9" id="KW-1133">Transmembrane helix</keyword>
<evidence type="ECO:0000256" key="3">
    <source>
        <dbReference type="ARBA" id="ARBA00022448"/>
    </source>
</evidence>
<dbReference type="PANTHER" id="PTHR23427">
    <property type="entry name" value="SURFEIT LOCUS PROTEIN"/>
    <property type="match status" value="1"/>
</dbReference>
<dbReference type="GO" id="GO:0015031">
    <property type="term" value="P:protein transport"/>
    <property type="evidence" value="ECO:0007669"/>
    <property type="project" value="UniProtKB-KW"/>
</dbReference>
<feature type="transmembrane region" description="Helical" evidence="9">
    <location>
        <begin position="162"/>
        <end position="180"/>
    </location>
</feature>
<evidence type="ECO:0000256" key="8">
    <source>
        <dbReference type="ARBA" id="ARBA00023136"/>
    </source>
</evidence>
<keyword evidence="11" id="KW-1185">Reference proteome</keyword>
<keyword evidence="6" id="KW-0653">Protein transport</keyword>